<proteinExistence type="predicted"/>
<keyword evidence="3" id="KW-1185">Reference proteome</keyword>
<evidence type="ECO:0000313" key="2">
    <source>
        <dbReference type="EMBL" id="KIM22772.1"/>
    </source>
</evidence>
<accession>A0A0C2WZQ8</accession>
<evidence type="ECO:0000313" key="3">
    <source>
        <dbReference type="Proteomes" id="UP000054097"/>
    </source>
</evidence>
<name>A0A0C2WZQ8_SERVB</name>
<sequence length="406" mass="44772">MLSPQEIRTRKSSQDAIDVPVEFIDSTCYFITAAAFDTLLQCTSSHSPTRDNTSSSPPRTDRANLWTSSTNFFTGSLVCTDPPLILATGNAVSVLERDWQNYFVLLDLNNVAPYGRLPSLFSTFSSYVLIMISFGEERHPYLSDSVHAISKGYPLGSFGEIHWILLGLSPLRNHIPTREPRAGGKRWRSNSLPSPQTPDDAYPELNPSLSVTFDLNQATNNPSPPSPNSTTASRFFTQAPTRSIHSLVRARLQCLFATSTSSPFSITVRLFFGSTSNDTNSWRMDEGMIIAMNDGTVGEEDSWLLGGHGQPYLVSDKEYAFTIVAGLAADGVYHTPAATFNKLRLIRRWSDWSHQGDAQRMCPQAYVEIADATDPRITFSLGPVAFDPSGIQGKEWVGVIPPCIEC</sequence>
<feature type="region of interest" description="Disordered" evidence="1">
    <location>
        <begin position="214"/>
        <end position="233"/>
    </location>
</feature>
<dbReference type="HOGENOM" id="CLU_678203_0_0_1"/>
<dbReference type="EMBL" id="KN824348">
    <property type="protein sequence ID" value="KIM22772.1"/>
    <property type="molecule type" value="Genomic_DNA"/>
</dbReference>
<dbReference type="AlphaFoldDB" id="A0A0C2WZQ8"/>
<reference evidence="3" key="2">
    <citation type="submission" date="2015-01" db="EMBL/GenBank/DDBJ databases">
        <title>Evolutionary Origins and Diversification of the Mycorrhizal Mutualists.</title>
        <authorList>
            <consortium name="DOE Joint Genome Institute"/>
            <consortium name="Mycorrhizal Genomics Consortium"/>
            <person name="Kohler A."/>
            <person name="Kuo A."/>
            <person name="Nagy L.G."/>
            <person name="Floudas D."/>
            <person name="Copeland A."/>
            <person name="Barry K.W."/>
            <person name="Cichocki N."/>
            <person name="Veneault-Fourrey C."/>
            <person name="LaButti K."/>
            <person name="Lindquist E.A."/>
            <person name="Lipzen A."/>
            <person name="Lundell T."/>
            <person name="Morin E."/>
            <person name="Murat C."/>
            <person name="Riley R."/>
            <person name="Ohm R."/>
            <person name="Sun H."/>
            <person name="Tunlid A."/>
            <person name="Henrissat B."/>
            <person name="Grigoriev I.V."/>
            <person name="Hibbett D.S."/>
            <person name="Martin F."/>
        </authorList>
    </citation>
    <scope>NUCLEOTIDE SEQUENCE [LARGE SCALE GENOMIC DNA]</scope>
    <source>
        <strain evidence="3">MAFF 305830</strain>
    </source>
</reference>
<gene>
    <name evidence="2" type="ORF">M408DRAFT_28419</name>
</gene>
<organism evidence="2 3">
    <name type="scientific">Serendipita vermifera MAFF 305830</name>
    <dbReference type="NCBI Taxonomy" id="933852"/>
    <lineage>
        <taxon>Eukaryota</taxon>
        <taxon>Fungi</taxon>
        <taxon>Dikarya</taxon>
        <taxon>Basidiomycota</taxon>
        <taxon>Agaricomycotina</taxon>
        <taxon>Agaricomycetes</taxon>
        <taxon>Sebacinales</taxon>
        <taxon>Serendipitaceae</taxon>
        <taxon>Serendipita</taxon>
    </lineage>
</organism>
<reference evidence="2 3" key="1">
    <citation type="submission" date="2014-04" db="EMBL/GenBank/DDBJ databases">
        <authorList>
            <consortium name="DOE Joint Genome Institute"/>
            <person name="Kuo A."/>
            <person name="Zuccaro A."/>
            <person name="Kohler A."/>
            <person name="Nagy L.G."/>
            <person name="Floudas D."/>
            <person name="Copeland A."/>
            <person name="Barry K.W."/>
            <person name="Cichocki N."/>
            <person name="Veneault-Fourrey C."/>
            <person name="LaButti K."/>
            <person name="Lindquist E.A."/>
            <person name="Lipzen A."/>
            <person name="Lundell T."/>
            <person name="Morin E."/>
            <person name="Murat C."/>
            <person name="Sun H."/>
            <person name="Tunlid A."/>
            <person name="Henrissat B."/>
            <person name="Grigoriev I.V."/>
            <person name="Hibbett D.S."/>
            <person name="Martin F."/>
            <person name="Nordberg H.P."/>
            <person name="Cantor M.N."/>
            <person name="Hua S.X."/>
        </authorList>
    </citation>
    <scope>NUCLEOTIDE SEQUENCE [LARGE SCALE GENOMIC DNA]</scope>
    <source>
        <strain evidence="2 3">MAFF 305830</strain>
    </source>
</reference>
<feature type="region of interest" description="Disordered" evidence="1">
    <location>
        <begin position="177"/>
        <end position="203"/>
    </location>
</feature>
<dbReference type="OrthoDB" id="3294875at2759"/>
<protein>
    <submittedName>
        <fullName evidence="2">Uncharacterized protein</fullName>
    </submittedName>
</protein>
<dbReference type="Proteomes" id="UP000054097">
    <property type="component" value="Unassembled WGS sequence"/>
</dbReference>
<evidence type="ECO:0000256" key="1">
    <source>
        <dbReference type="SAM" id="MobiDB-lite"/>
    </source>
</evidence>